<feature type="domain" description="GH18" evidence="2">
    <location>
        <begin position="82"/>
        <end position="390"/>
    </location>
</feature>
<dbReference type="SMART" id="SM00636">
    <property type="entry name" value="Glyco_18"/>
    <property type="match status" value="1"/>
</dbReference>
<dbReference type="Pfam" id="PF00704">
    <property type="entry name" value="Glyco_hydro_18"/>
    <property type="match status" value="1"/>
</dbReference>
<name>A0ABT9Y0Q2_9BACI</name>
<keyword evidence="1" id="KW-0812">Transmembrane</keyword>
<dbReference type="Proteomes" id="UP001224122">
    <property type="component" value="Unassembled WGS sequence"/>
</dbReference>
<organism evidence="3 4">
    <name type="scientific">Neobacillus ginsengisoli</name>
    <dbReference type="NCBI Taxonomy" id="904295"/>
    <lineage>
        <taxon>Bacteria</taxon>
        <taxon>Bacillati</taxon>
        <taxon>Bacillota</taxon>
        <taxon>Bacilli</taxon>
        <taxon>Bacillales</taxon>
        <taxon>Bacillaceae</taxon>
        <taxon>Neobacillus</taxon>
    </lineage>
</organism>
<accession>A0ABT9Y0Q2</accession>
<evidence type="ECO:0000313" key="3">
    <source>
        <dbReference type="EMBL" id="MDQ0201412.1"/>
    </source>
</evidence>
<dbReference type="Gene3D" id="3.10.50.10">
    <property type="match status" value="1"/>
</dbReference>
<feature type="transmembrane region" description="Helical" evidence="1">
    <location>
        <begin position="21"/>
        <end position="45"/>
    </location>
</feature>
<keyword evidence="1" id="KW-1133">Transmembrane helix</keyword>
<protein>
    <submittedName>
        <fullName evidence="3">Spore germination protein YaaH</fullName>
    </submittedName>
</protein>
<dbReference type="InterPro" id="IPR011583">
    <property type="entry name" value="Chitinase_II/V-like_cat"/>
</dbReference>
<dbReference type="PROSITE" id="PS51910">
    <property type="entry name" value="GH18_2"/>
    <property type="match status" value="1"/>
</dbReference>
<gene>
    <name evidence="3" type="ORF">J2S10_004618</name>
</gene>
<keyword evidence="1" id="KW-0472">Membrane</keyword>
<sequence>MKDTSNHGFGSATKLRFKKSIWVLFVFLVLIVMIIPSIIIMFFGAGTASVHFNELFTASKQNQASSRFNSNQIANNTSSQKSPLDIGWISGNSINIQHLADYHNLKVVSPELAAIDNQFNLQVISAPSLTNTIRQQGKRIWTRVIIGRDTYTNVHTFLTNSKKIQEVIVKIIQSAKSNHWDGVNVDIENVSSEDRNAFSQFVKTLSDGLNKSSVILSIDLPPETIGSNNKGTPFDHELLGRYCNYIIFMGYDQHWSTDPIPGPITSLSWLKENLQEYLQTGIPAEKLILGLPAYTRIWEQNHQDHVVKNPAEPLQYVEKLVAQNHRNFSWDSTLGEYFISYTAQNVQYKIWLPTAKSFNLYLDLIPQLHLAGSAVWDLNQMNSAYWNEIF</sequence>
<evidence type="ECO:0000313" key="4">
    <source>
        <dbReference type="Proteomes" id="UP001224122"/>
    </source>
</evidence>
<dbReference type="EMBL" id="JAUSTW010000009">
    <property type="protein sequence ID" value="MDQ0201412.1"/>
    <property type="molecule type" value="Genomic_DNA"/>
</dbReference>
<dbReference type="RefSeq" id="WP_307412667.1">
    <property type="nucleotide sequence ID" value="NZ_JAUSTW010000009.1"/>
</dbReference>
<proteinExistence type="predicted"/>
<dbReference type="InterPro" id="IPR001223">
    <property type="entry name" value="Glyco_hydro18_cat"/>
</dbReference>
<comment type="caution">
    <text evidence="3">The sequence shown here is derived from an EMBL/GenBank/DDBJ whole genome shotgun (WGS) entry which is preliminary data.</text>
</comment>
<evidence type="ECO:0000256" key="1">
    <source>
        <dbReference type="SAM" id="Phobius"/>
    </source>
</evidence>
<dbReference type="Gene3D" id="3.20.20.80">
    <property type="entry name" value="Glycosidases"/>
    <property type="match status" value="1"/>
</dbReference>
<dbReference type="InterPro" id="IPR029070">
    <property type="entry name" value="Chitinase_insertion_sf"/>
</dbReference>
<dbReference type="SUPFAM" id="SSF51445">
    <property type="entry name" value="(Trans)glycosidases"/>
    <property type="match status" value="1"/>
</dbReference>
<dbReference type="PANTHER" id="PTHR46066:SF2">
    <property type="entry name" value="CHITINASE DOMAIN-CONTAINING PROTEIN 1"/>
    <property type="match status" value="1"/>
</dbReference>
<reference evidence="3 4" key="1">
    <citation type="submission" date="2023-07" db="EMBL/GenBank/DDBJ databases">
        <title>Genomic Encyclopedia of Type Strains, Phase IV (KMG-IV): sequencing the most valuable type-strain genomes for metagenomic binning, comparative biology and taxonomic classification.</title>
        <authorList>
            <person name="Goeker M."/>
        </authorList>
    </citation>
    <scope>NUCLEOTIDE SEQUENCE [LARGE SCALE GENOMIC DNA]</scope>
    <source>
        <strain evidence="3 4">DSM 27594</strain>
    </source>
</reference>
<dbReference type="InterPro" id="IPR017853">
    <property type="entry name" value="GH"/>
</dbReference>
<evidence type="ECO:0000259" key="2">
    <source>
        <dbReference type="PROSITE" id="PS51910"/>
    </source>
</evidence>
<dbReference type="PANTHER" id="PTHR46066">
    <property type="entry name" value="CHITINASE DOMAIN-CONTAINING PROTEIN 1 FAMILY MEMBER"/>
    <property type="match status" value="1"/>
</dbReference>
<keyword evidence="4" id="KW-1185">Reference proteome</keyword>